<name>X0XP78_9ZZZZ</name>
<feature type="non-terminal residue" evidence="1">
    <location>
        <position position="195"/>
    </location>
</feature>
<dbReference type="PROSITE" id="PS50293">
    <property type="entry name" value="TPR_REGION"/>
    <property type="match status" value="1"/>
</dbReference>
<evidence type="ECO:0000313" key="1">
    <source>
        <dbReference type="EMBL" id="GAG26781.1"/>
    </source>
</evidence>
<dbReference type="SUPFAM" id="SSF48452">
    <property type="entry name" value="TPR-like"/>
    <property type="match status" value="1"/>
</dbReference>
<dbReference type="PROSITE" id="PS50005">
    <property type="entry name" value="TPR"/>
    <property type="match status" value="1"/>
</dbReference>
<accession>X0XP78</accession>
<dbReference type="AlphaFoldDB" id="X0XP78"/>
<comment type="caution">
    <text evidence="1">The sequence shown here is derived from an EMBL/GenBank/DDBJ whole genome shotgun (WGS) entry which is preliminary data.</text>
</comment>
<dbReference type="Pfam" id="PF13181">
    <property type="entry name" value="TPR_8"/>
    <property type="match status" value="1"/>
</dbReference>
<dbReference type="InterPro" id="IPR019734">
    <property type="entry name" value="TPR_rpt"/>
</dbReference>
<dbReference type="EMBL" id="BARS01030906">
    <property type="protein sequence ID" value="GAG26781.1"/>
    <property type="molecule type" value="Genomic_DNA"/>
</dbReference>
<dbReference type="SMART" id="SM00028">
    <property type="entry name" value="TPR"/>
    <property type="match status" value="1"/>
</dbReference>
<sequence length="195" mass="21451">MRHSSRRISAGIPILPLLAAVVLAALLLSTLTGCGKEQDLAQLSPDIRAVAENYGPAEALAQAKERVEQEPTAEAYERLAQAYTLMRDLKEMVKALEKALELDPNCPRAVIGMAVVRMRQDKPAEAQKLTERLLDEDFSGPREAQVIRARALLAQDQRQQAYDMLPTPIKQHPSYAPLHYALGDSALSLAKLDEA</sequence>
<dbReference type="PROSITE" id="PS51257">
    <property type="entry name" value="PROKAR_LIPOPROTEIN"/>
    <property type="match status" value="1"/>
</dbReference>
<protein>
    <submittedName>
        <fullName evidence="1">Uncharacterized protein</fullName>
    </submittedName>
</protein>
<dbReference type="Gene3D" id="1.25.40.10">
    <property type="entry name" value="Tetratricopeptide repeat domain"/>
    <property type="match status" value="1"/>
</dbReference>
<reference evidence="1" key="1">
    <citation type="journal article" date="2014" name="Front. Microbiol.">
        <title>High frequency of phylogenetically diverse reductive dehalogenase-homologous genes in deep subseafloor sedimentary metagenomes.</title>
        <authorList>
            <person name="Kawai M."/>
            <person name="Futagami T."/>
            <person name="Toyoda A."/>
            <person name="Takaki Y."/>
            <person name="Nishi S."/>
            <person name="Hori S."/>
            <person name="Arai W."/>
            <person name="Tsubouchi T."/>
            <person name="Morono Y."/>
            <person name="Uchiyama I."/>
            <person name="Ito T."/>
            <person name="Fujiyama A."/>
            <person name="Inagaki F."/>
            <person name="Takami H."/>
        </authorList>
    </citation>
    <scope>NUCLEOTIDE SEQUENCE</scope>
    <source>
        <strain evidence="1">Expedition CK06-06</strain>
    </source>
</reference>
<proteinExistence type="predicted"/>
<gene>
    <name evidence="1" type="ORF">S01H1_48139</name>
</gene>
<dbReference type="InterPro" id="IPR011990">
    <property type="entry name" value="TPR-like_helical_dom_sf"/>
</dbReference>
<organism evidence="1">
    <name type="scientific">marine sediment metagenome</name>
    <dbReference type="NCBI Taxonomy" id="412755"/>
    <lineage>
        <taxon>unclassified sequences</taxon>
        <taxon>metagenomes</taxon>
        <taxon>ecological metagenomes</taxon>
    </lineage>
</organism>